<name>A0A378I0A1_9GAMM</name>
<organism evidence="4 5">
    <name type="scientific">Legionella beliardensis</name>
    <dbReference type="NCBI Taxonomy" id="91822"/>
    <lineage>
        <taxon>Bacteria</taxon>
        <taxon>Pseudomonadati</taxon>
        <taxon>Pseudomonadota</taxon>
        <taxon>Gammaproteobacteria</taxon>
        <taxon>Legionellales</taxon>
        <taxon>Legionellaceae</taxon>
        <taxon>Legionella</taxon>
    </lineage>
</organism>
<sequence length="871" mass="95737">MTIHVFIGAGPANLHRALKVRKLEPDAEIIIIDNRLKSDGNINRENGRANIFRFETEDVTDKLIADGVDKNYLLSFMHQRDFSVAQGFQQGDDNVFSSKPFSQIQIRDLQHALIETLKEKGKLYLVSEDFNTSSLKILRKQVSNYLKINGFVDNDVHIHVATGALRGDKKDEIIYPDKATHHLKHTTDDVAAMPVVPVHGTVTFFIKNKHDKPIITCDELQANQRSLDLTDWQEPLKQFGWNLVRPPRIRVFYANDILYIGTEIPMSMMNNEDAADYEEKVAEYTRQIAQLVFPDLKERIENLEANKVLRSRFPTGRGEAGQVIIATKTIINEQKVNISLFNNGDSRYLPHYQTGSGFVTGFLQNELYADIYQHQSLEALVQWAQVSGHLEPGQTAEHVREEYKKWIQPSDEQDSQDADEQAILRAFQQELYIYLSREIIEENKAKVGRYFNALHKQILNLLPQHFAEFFTYFDESLPNKSLINPLSIELLHTSDKHVAVLAMLKTGNTSFLRSALPRLLNMDFSRIDDSQLGHLRNVLLEDLERNLQEELLEQFENLLEQLKNLSVELKQIDDLNTEPQLVAIEPVTEPWWVKHQNKLKAAAIVSLTVIGGFLGTFLIPIPGLGSMLGGAVGGAIGAGTGLSLGLTGTGLLELFKKKPALGTALTTVGSTGLGAGIGAILGTFAFPGIGTAIGAAIGAGVSASTSLFATGIYNAVTNHPIFGALMTTIGSTGLGAGAGALIGTLLFPGPGTAIGAVIGAGIGAGATLITTGLVKLIQKFKQPTTVDMNPIPNNPPMDHSPQDSEDHNQVLKGMIADLGVDPQNNSERHEFVQPQPSAHSMPTSLSAHLMGTEEEPKAQQPVIQYSLSPQG</sequence>
<feature type="transmembrane region" description="Helical" evidence="3">
    <location>
        <begin position="664"/>
        <end position="686"/>
    </location>
</feature>
<evidence type="ECO:0000313" key="4">
    <source>
        <dbReference type="EMBL" id="STX28402.1"/>
    </source>
</evidence>
<keyword evidence="3" id="KW-1133">Transmembrane helix</keyword>
<feature type="compositionally biased region" description="Polar residues" evidence="2">
    <location>
        <begin position="861"/>
        <end position="871"/>
    </location>
</feature>
<feature type="region of interest" description="Disordered" evidence="2">
    <location>
        <begin position="819"/>
        <end position="871"/>
    </location>
</feature>
<dbReference type="OrthoDB" id="5652630at2"/>
<feature type="transmembrane region" description="Helical" evidence="3">
    <location>
        <begin position="601"/>
        <end position="621"/>
    </location>
</feature>
<dbReference type="Proteomes" id="UP000254968">
    <property type="component" value="Unassembled WGS sequence"/>
</dbReference>
<feature type="compositionally biased region" description="Polar residues" evidence="2">
    <location>
        <begin position="834"/>
        <end position="846"/>
    </location>
</feature>
<keyword evidence="3" id="KW-0472">Membrane</keyword>
<protein>
    <submittedName>
        <fullName evidence="4">Uncharacterized protein</fullName>
    </submittedName>
</protein>
<proteinExistence type="predicted"/>
<gene>
    <name evidence="4" type="ORF">NCTC13315_00931</name>
</gene>
<dbReference type="EMBL" id="UGNV01000001">
    <property type="protein sequence ID" value="STX28402.1"/>
    <property type="molecule type" value="Genomic_DNA"/>
</dbReference>
<keyword evidence="3" id="KW-0812">Transmembrane</keyword>
<feature type="transmembrane region" description="Helical" evidence="3">
    <location>
        <begin position="725"/>
        <end position="747"/>
    </location>
</feature>
<evidence type="ECO:0000256" key="2">
    <source>
        <dbReference type="SAM" id="MobiDB-lite"/>
    </source>
</evidence>
<dbReference type="AlphaFoldDB" id="A0A378I0A1"/>
<evidence type="ECO:0000313" key="5">
    <source>
        <dbReference type="Proteomes" id="UP000254968"/>
    </source>
</evidence>
<reference evidence="4 5" key="1">
    <citation type="submission" date="2018-06" db="EMBL/GenBank/DDBJ databases">
        <authorList>
            <consortium name="Pathogen Informatics"/>
            <person name="Doyle S."/>
        </authorList>
    </citation>
    <scope>NUCLEOTIDE SEQUENCE [LARGE SCALE GENOMIC DNA]</scope>
    <source>
        <strain evidence="4 5">NCTC13315</strain>
    </source>
</reference>
<feature type="transmembrane region" description="Helical" evidence="3">
    <location>
        <begin position="753"/>
        <end position="774"/>
    </location>
</feature>
<evidence type="ECO:0000256" key="3">
    <source>
        <dbReference type="SAM" id="Phobius"/>
    </source>
</evidence>
<dbReference type="RefSeq" id="WP_115302153.1">
    <property type="nucleotide sequence ID" value="NZ_CAAAHO010000001.1"/>
</dbReference>
<feature type="transmembrane region" description="Helical" evidence="3">
    <location>
        <begin position="627"/>
        <end position="652"/>
    </location>
</feature>
<feature type="region of interest" description="Disordered" evidence="2">
    <location>
        <begin position="786"/>
        <end position="806"/>
    </location>
</feature>
<feature type="coiled-coil region" evidence="1">
    <location>
        <begin position="545"/>
        <end position="575"/>
    </location>
</feature>
<accession>A0A378I0A1</accession>
<keyword evidence="1" id="KW-0175">Coiled coil</keyword>
<feature type="transmembrane region" description="Helical" evidence="3">
    <location>
        <begin position="692"/>
        <end position="713"/>
    </location>
</feature>
<keyword evidence="5" id="KW-1185">Reference proteome</keyword>
<evidence type="ECO:0000256" key="1">
    <source>
        <dbReference type="SAM" id="Coils"/>
    </source>
</evidence>